<evidence type="ECO:0000313" key="3">
    <source>
        <dbReference type="EMBL" id="EKX92718.1"/>
    </source>
</evidence>
<dbReference type="PATRIC" id="fig|1035195.3.peg.12"/>
<dbReference type="STRING" id="1035195.HMPREF9997_00011"/>
<proteinExistence type="predicted"/>
<dbReference type="AlphaFoldDB" id="L1MN88"/>
<protein>
    <recommendedName>
        <fullName evidence="2">DUF3071 domain-containing protein</fullName>
    </recommendedName>
</protein>
<keyword evidence="4" id="KW-1185">Reference proteome</keyword>
<dbReference type="Proteomes" id="UP000010445">
    <property type="component" value="Unassembled WGS sequence"/>
</dbReference>
<dbReference type="InterPro" id="IPR047682">
    <property type="entry name" value="SepH-like"/>
</dbReference>
<dbReference type="Pfam" id="PF11268">
    <property type="entry name" value="DUF3071"/>
    <property type="match status" value="1"/>
</dbReference>
<sequence>MREVHLVANESTATSLVFRAADSDEEFFLAVDDSLLEILTSPDDVFHQTLPAPRVVEHEEPVELPVATTELEPSEKQQNVVEMADTPQETPNLPKDLPEHLSGVTPEEDADKDTHSKQPDPQLSAPLTMRPREIQDRIRSGASLTELAAEIGVPVSRIEPFAHPVLADRASIAQQAKQANPVRDDGPAKLTLWEVLATAFAARGLDLTTTEWDAYRDPAHQWVVRVTWQSGISHNSAEWTFHRKNGTFTVVARNANAADLIDPSFAQPVRSLSRVPTTPSVEDTRDDLPVITDDDDGPDDTGPVHRPAHPAPTPSPSRRRRKAVTPGWEDILLGVRPSTKRSPKRDES</sequence>
<dbReference type="NCBIfam" id="NF040712">
    <property type="entry name" value="SepH"/>
    <property type="match status" value="1"/>
</dbReference>
<dbReference type="OrthoDB" id="5180791at2"/>
<organism evidence="3 4">
    <name type="scientific">Corynebacterium durum F0235</name>
    <dbReference type="NCBI Taxonomy" id="1035195"/>
    <lineage>
        <taxon>Bacteria</taxon>
        <taxon>Bacillati</taxon>
        <taxon>Actinomycetota</taxon>
        <taxon>Actinomycetes</taxon>
        <taxon>Mycobacteriales</taxon>
        <taxon>Corynebacteriaceae</taxon>
        <taxon>Corynebacterium</taxon>
    </lineage>
</organism>
<accession>L1MN88</accession>
<feature type="region of interest" description="Disordered" evidence="1">
    <location>
        <begin position="270"/>
        <end position="348"/>
    </location>
</feature>
<dbReference type="HOGENOM" id="CLU_021151_0_0_11"/>
<dbReference type="RefSeq" id="WP_006061417.1">
    <property type="nucleotide sequence ID" value="NZ_KB290817.1"/>
</dbReference>
<feature type="domain" description="DUF3071" evidence="2">
    <location>
        <begin position="1"/>
        <end position="241"/>
    </location>
</feature>
<evidence type="ECO:0000313" key="4">
    <source>
        <dbReference type="Proteomes" id="UP000010445"/>
    </source>
</evidence>
<feature type="region of interest" description="Disordered" evidence="1">
    <location>
        <begin position="83"/>
        <end position="132"/>
    </location>
</feature>
<reference evidence="3 4" key="1">
    <citation type="submission" date="2012-05" db="EMBL/GenBank/DDBJ databases">
        <authorList>
            <person name="Weinstock G."/>
            <person name="Sodergren E."/>
            <person name="Lobos E.A."/>
            <person name="Fulton L."/>
            <person name="Fulton R."/>
            <person name="Courtney L."/>
            <person name="Fronick C."/>
            <person name="O'Laughlin M."/>
            <person name="Godfrey J."/>
            <person name="Wilson R.M."/>
            <person name="Miner T."/>
            <person name="Farmer C."/>
            <person name="Delehaunty K."/>
            <person name="Cordes M."/>
            <person name="Minx P."/>
            <person name="Tomlinson C."/>
            <person name="Chen J."/>
            <person name="Wollam A."/>
            <person name="Pepin K.H."/>
            <person name="Bhonagiri V."/>
            <person name="Zhang X."/>
            <person name="Suruliraj S."/>
            <person name="Warren W."/>
            <person name="Mitreva M."/>
            <person name="Mardis E.R."/>
            <person name="Wilson R.K."/>
        </authorList>
    </citation>
    <scope>NUCLEOTIDE SEQUENCE [LARGE SCALE GENOMIC DNA]</scope>
    <source>
        <strain evidence="3 4">F0235</strain>
    </source>
</reference>
<name>L1MN88_9CORY</name>
<dbReference type="EMBL" id="AMEM01000001">
    <property type="protein sequence ID" value="EKX92718.1"/>
    <property type="molecule type" value="Genomic_DNA"/>
</dbReference>
<feature type="compositionally biased region" description="Basic residues" evidence="1">
    <location>
        <begin position="338"/>
        <end position="348"/>
    </location>
</feature>
<dbReference type="InterPro" id="IPR021421">
    <property type="entry name" value="DUF3071"/>
</dbReference>
<comment type="caution">
    <text evidence="3">The sequence shown here is derived from an EMBL/GenBank/DDBJ whole genome shotgun (WGS) entry which is preliminary data.</text>
</comment>
<evidence type="ECO:0000256" key="1">
    <source>
        <dbReference type="SAM" id="MobiDB-lite"/>
    </source>
</evidence>
<dbReference type="eggNOG" id="ENOG502ZCFK">
    <property type="taxonomic scope" value="Bacteria"/>
</dbReference>
<evidence type="ECO:0000259" key="2">
    <source>
        <dbReference type="Pfam" id="PF11268"/>
    </source>
</evidence>
<gene>
    <name evidence="3" type="ORF">HMPREF9997_00011</name>
</gene>